<gene>
    <name evidence="2" type="ORF">E8A74_13160</name>
</gene>
<evidence type="ECO:0000313" key="2">
    <source>
        <dbReference type="EMBL" id="TKD09219.1"/>
    </source>
</evidence>
<protein>
    <submittedName>
        <fullName evidence="2">DUF262 domain-containing protein</fullName>
    </submittedName>
</protein>
<comment type="caution">
    <text evidence="2">The sequence shown here is derived from an EMBL/GenBank/DDBJ whole genome shotgun (WGS) entry which is preliminary data.</text>
</comment>
<feature type="domain" description="GmrSD restriction endonucleases N-terminal" evidence="1">
    <location>
        <begin position="16"/>
        <end position="261"/>
    </location>
</feature>
<dbReference type="PANTHER" id="PTHR37292">
    <property type="entry name" value="VNG6097C"/>
    <property type="match status" value="1"/>
</dbReference>
<accession>A0A4U1JE10</accession>
<name>A0A4U1JE10_9BACT</name>
<dbReference type="Proteomes" id="UP000309215">
    <property type="component" value="Unassembled WGS sequence"/>
</dbReference>
<dbReference type="PANTHER" id="PTHR37292:SF2">
    <property type="entry name" value="DUF262 DOMAIN-CONTAINING PROTEIN"/>
    <property type="match status" value="1"/>
</dbReference>
<keyword evidence="3" id="KW-1185">Reference proteome</keyword>
<dbReference type="InterPro" id="IPR004919">
    <property type="entry name" value="GmrSD_N"/>
</dbReference>
<organism evidence="2 3">
    <name type="scientific">Polyangium fumosum</name>
    <dbReference type="NCBI Taxonomy" id="889272"/>
    <lineage>
        <taxon>Bacteria</taxon>
        <taxon>Pseudomonadati</taxon>
        <taxon>Myxococcota</taxon>
        <taxon>Polyangia</taxon>
        <taxon>Polyangiales</taxon>
        <taxon>Polyangiaceae</taxon>
        <taxon>Polyangium</taxon>
    </lineage>
</organism>
<sequence length="583" mass="64753">MDRSSITIQATPFKVRQLVELKREGKLHLPDLQRGFVWDDSRVRMLFDSLFRLYPVGSLLLWRPVWESAEAPINVRPWDLFPPNRTTEIGEAEPAVPPQPGAVFVLDGQQRLTALFRVIFSSRRRGSSVREPNLYVSLSRDEEWAAEPFLYKSRQVKKEDERRALLVPAEVLFAGVRSGAGNGAESLAVSKAISEWVKPDVAEFYSAMDRANEIRNAILNAEVVSYEIDTQAEDESVIEIFGRLNQQAVRLTPADLAAARLTGKMKDFRGRAATSLAASELRDFSVSEGTERAVSGGFVDTDLIVRTAMCLATGIVKYRDAEKKGDKSALYSKIEPCWPGAVDGLKKIVAILRNAGVPDGSWLPYRYILLTPAVAVAKGQRRPDDEWMGWAIAASLWGLYGGSAETKVQTDARHASQGDWSALWQSLKTYAKRRETLIPDAEDLTHGLVQTSGVLLALLVAWTRGDARSFFQSRFAARSAALHVHHIFPRSLFSGLGRAPKDSSRIPDRIGNLTVITETDNTSLGDDAPSEYFPRIEASIRRTHCIPEDSSLWTLDRYAEFCTAREVALAGQIASLMKEFGVP</sequence>
<reference evidence="2 3" key="1">
    <citation type="submission" date="2019-04" db="EMBL/GenBank/DDBJ databases">
        <authorList>
            <person name="Li Y."/>
            <person name="Wang J."/>
        </authorList>
    </citation>
    <scope>NUCLEOTIDE SEQUENCE [LARGE SCALE GENOMIC DNA]</scope>
    <source>
        <strain evidence="2 3">DSM 14668</strain>
    </source>
</reference>
<dbReference type="RefSeq" id="WP_136929329.1">
    <property type="nucleotide sequence ID" value="NZ_SSMQ01000011.1"/>
</dbReference>
<dbReference type="EMBL" id="SSMQ01000011">
    <property type="protein sequence ID" value="TKD09219.1"/>
    <property type="molecule type" value="Genomic_DNA"/>
</dbReference>
<dbReference type="OrthoDB" id="9798761at2"/>
<evidence type="ECO:0000259" key="1">
    <source>
        <dbReference type="Pfam" id="PF03235"/>
    </source>
</evidence>
<proteinExistence type="predicted"/>
<dbReference type="AlphaFoldDB" id="A0A4U1JE10"/>
<evidence type="ECO:0000313" key="3">
    <source>
        <dbReference type="Proteomes" id="UP000309215"/>
    </source>
</evidence>
<dbReference type="Pfam" id="PF03235">
    <property type="entry name" value="GmrSD_N"/>
    <property type="match status" value="1"/>
</dbReference>